<dbReference type="EMBL" id="QLII01000001">
    <property type="protein sequence ID" value="RAI77372.1"/>
    <property type="molecule type" value="Genomic_DNA"/>
</dbReference>
<proteinExistence type="predicted"/>
<reference evidence="2 3" key="1">
    <citation type="submission" date="2018-06" db="EMBL/GenBank/DDBJ databases">
        <title>Spirosoma sp. HMF3257 Genome sequencing and assembly.</title>
        <authorList>
            <person name="Kang H."/>
            <person name="Cha I."/>
            <person name="Kim H."/>
            <person name="Kang J."/>
            <person name="Joh K."/>
        </authorList>
    </citation>
    <scope>NUCLEOTIDE SEQUENCE [LARGE SCALE GENOMIC DNA]</scope>
    <source>
        <strain evidence="2 3">HMF3257</strain>
    </source>
</reference>
<organism evidence="2 3">
    <name type="scientific">Spirosoma telluris</name>
    <dbReference type="NCBI Taxonomy" id="2183553"/>
    <lineage>
        <taxon>Bacteria</taxon>
        <taxon>Pseudomonadati</taxon>
        <taxon>Bacteroidota</taxon>
        <taxon>Cytophagia</taxon>
        <taxon>Cytophagales</taxon>
        <taxon>Cytophagaceae</taxon>
        <taxon>Spirosoma</taxon>
    </lineage>
</organism>
<protein>
    <submittedName>
        <fullName evidence="2">Type II toxin-antitoxin system VapC family toxin</fullName>
    </submittedName>
</protein>
<gene>
    <name evidence="2" type="ORF">HMF3257_30185</name>
</gene>
<dbReference type="SUPFAM" id="SSF88723">
    <property type="entry name" value="PIN domain-like"/>
    <property type="match status" value="1"/>
</dbReference>
<name>A0A327NQ33_9BACT</name>
<accession>A0A327NQ33</accession>
<dbReference type="OrthoDB" id="9798990at2"/>
<dbReference type="InterPro" id="IPR002716">
    <property type="entry name" value="PIN_dom"/>
</dbReference>
<evidence type="ECO:0000313" key="3">
    <source>
        <dbReference type="Proteomes" id="UP000249016"/>
    </source>
</evidence>
<evidence type="ECO:0000259" key="1">
    <source>
        <dbReference type="Pfam" id="PF01850"/>
    </source>
</evidence>
<dbReference type="InterPro" id="IPR041705">
    <property type="entry name" value="PIN_Sll0205"/>
</dbReference>
<dbReference type="Pfam" id="PF01850">
    <property type="entry name" value="PIN"/>
    <property type="match status" value="1"/>
</dbReference>
<dbReference type="RefSeq" id="WP_111347951.1">
    <property type="nucleotide sequence ID" value="NZ_QLII01000001.1"/>
</dbReference>
<dbReference type="InterPro" id="IPR052919">
    <property type="entry name" value="TA_system_RNase"/>
</dbReference>
<evidence type="ECO:0000313" key="2">
    <source>
        <dbReference type="EMBL" id="RAI77372.1"/>
    </source>
</evidence>
<sequence length="130" mass="15123">MKERYLIDTHVLIWYMQGDERLSKNAIARLNEPSNVIWISQVSLWEITIKVSMGRLTIGIPFTELEDYLIDKGFLILDFNFADLISLQALPYHHSDPFDRLIIAQSQTNKLPVISDDSKFKLYEILLIPV</sequence>
<dbReference type="PANTHER" id="PTHR36173">
    <property type="entry name" value="RIBONUCLEASE VAPC16-RELATED"/>
    <property type="match status" value="1"/>
</dbReference>
<dbReference type="AlphaFoldDB" id="A0A327NQ33"/>
<feature type="domain" description="PIN" evidence="1">
    <location>
        <begin position="5"/>
        <end position="122"/>
    </location>
</feature>
<keyword evidence="3" id="KW-1185">Reference proteome</keyword>
<dbReference type="InterPro" id="IPR029060">
    <property type="entry name" value="PIN-like_dom_sf"/>
</dbReference>
<comment type="caution">
    <text evidence="2">The sequence shown here is derived from an EMBL/GenBank/DDBJ whole genome shotgun (WGS) entry which is preliminary data.</text>
</comment>
<dbReference type="Proteomes" id="UP000249016">
    <property type="component" value="Unassembled WGS sequence"/>
</dbReference>
<dbReference type="CDD" id="cd09872">
    <property type="entry name" value="PIN_Sll0205-like"/>
    <property type="match status" value="1"/>
</dbReference>
<dbReference type="PANTHER" id="PTHR36173:SF2">
    <property type="entry name" value="RIBONUCLEASE VAPC16"/>
    <property type="match status" value="1"/>
</dbReference>
<dbReference type="Gene3D" id="3.40.50.1010">
    <property type="entry name" value="5'-nuclease"/>
    <property type="match status" value="1"/>
</dbReference>